<dbReference type="RefSeq" id="WP_220476701.1">
    <property type="nucleotide sequence ID" value="NZ_BMKM01000002.1"/>
</dbReference>
<sequence length="205" mass="23567">MNTIKDFIEQNKDYPNFSHIKQVELCLISDNDVPQGYGGINREGYSYGQLRRQPIINELLVGINNEKLTGFSKECNSRNSRSGFKMYKINGEYCFWGLRISPVVKAPDVNELRNILTQHNVTSEALNRKSVTADMIRKVTYDLLRKEVAKVCRMSVMEATLAIGNQLDCAPHEDPSGYIFMVPNWAHNWFRHDGYVSKMLKEVNI</sequence>
<protein>
    <submittedName>
        <fullName evidence="1">Uncharacterized protein</fullName>
    </submittedName>
</protein>
<dbReference type="EMBL" id="BMKM01000002">
    <property type="protein sequence ID" value="GGE14141.1"/>
    <property type="molecule type" value="Genomic_DNA"/>
</dbReference>
<accession>A0A8H9FY51</accession>
<keyword evidence="2" id="KW-1185">Reference proteome</keyword>
<comment type="caution">
    <text evidence="1">The sequence shown here is derived from an EMBL/GenBank/DDBJ whole genome shotgun (WGS) entry which is preliminary data.</text>
</comment>
<evidence type="ECO:0000313" key="2">
    <source>
        <dbReference type="Proteomes" id="UP000614460"/>
    </source>
</evidence>
<name>A0A8H9FY51_9SPHI</name>
<reference evidence="1" key="2">
    <citation type="submission" date="2020-09" db="EMBL/GenBank/DDBJ databases">
        <authorList>
            <person name="Sun Q."/>
            <person name="Zhou Y."/>
        </authorList>
    </citation>
    <scope>NUCLEOTIDE SEQUENCE</scope>
    <source>
        <strain evidence="1">CGMCC 1.15966</strain>
    </source>
</reference>
<evidence type="ECO:0000313" key="1">
    <source>
        <dbReference type="EMBL" id="GGE14141.1"/>
    </source>
</evidence>
<gene>
    <name evidence="1" type="ORF">GCM10011516_09910</name>
</gene>
<proteinExistence type="predicted"/>
<dbReference type="Proteomes" id="UP000614460">
    <property type="component" value="Unassembled WGS sequence"/>
</dbReference>
<reference evidence="1" key="1">
    <citation type="journal article" date="2014" name="Int. J. Syst. Evol. Microbiol.">
        <title>Complete genome sequence of Corynebacterium casei LMG S-19264T (=DSM 44701T), isolated from a smear-ripened cheese.</title>
        <authorList>
            <consortium name="US DOE Joint Genome Institute (JGI-PGF)"/>
            <person name="Walter F."/>
            <person name="Albersmeier A."/>
            <person name="Kalinowski J."/>
            <person name="Ruckert C."/>
        </authorList>
    </citation>
    <scope>NUCLEOTIDE SEQUENCE</scope>
    <source>
        <strain evidence="1">CGMCC 1.15966</strain>
    </source>
</reference>
<organism evidence="1 2">
    <name type="scientific">Sphingobacterium cellulitidis</name>
    <dbReference type="NCBI Taxonomy" id="1768011"/>
    <lineage>
        <taxon>Bacteria</taxon>
        <taxon>Pseudomonadati</taxon>
        <taxon>Bacteroidota</taxon>
        <taxon>Sphingobacteriia</taxon>
        <taxon>Sphingobacteriales</taxon>
        <taxon>Sphingobacteriaceae</taxon>
        <taxon>Sphingobacterium</taxon>
    </lineage>
</organism>
<dbReference type="AlphaFoldDB" id="A0A8H9FY51"/>